<evidence type="ECO:0000313" key="1">
    <source>
        <dbReference type="EnsemblPlants" id="LPERR11G19530.1"/>
    </source>
</evidence>
<protein>
    <submittedName>
        <fullName evidence="1">Uncharacterized protein</fullName>
    </submittedName>
</protein>
<dbReference type="Proteomes" id="UP000032180">
    <property type="component" value="Chromosome 11"/>
</dbReference>
<name>A0A0D9XVF4_9ORYZ</name>
<evidence type="ECO:0000313" key="2">
    <source>
        <dbReference type="Proteomes" id="UP000032180"/>
    </source>
</evidence>
<keyword evidence="2" id="KW-1185">Reference proteome</keyword>
<organism evidence="1 2">
    <name type="scientific">Leersia perrieri</name>
    <dbReference type="NCBI Taxonomy" id="77586"/>
    <lineage>
        <taxon>Eukaryota</taxon>
        <taxon>Viridiplantae</taxon>
        <taxon>Streptophyta</taxon>
        <taxon>Embryophyta</taxon>
        <taxon>Tracheophyta</taxon>
        <taxon>Spermatophyta</taxon>
        <taxon>Magnoliopsida</taxon>
        <taxon>Liliopsida</taxon>
        <taxon>Poales</taxon>
        <taxon>Poaceae</taxon>
        <taxon>BOP clade</taxon>
        <taxon>Oryzoideae</taxon>
        <taxon>Oryzeae</taxon>
        <taxon>Oryzinae</taxon>
        <taxon>Leersia</taxon>
    </lineage>
</organism>
<reference evidence="1" key="3">
    <citation type="submission" date="2015-04" db="UniProtKB">
        <authorList>
            <consortium name="EnsemblPlants"/>
        </authorList>
    </citation>
    <scope>IDENTIFICATION</scope>
</reference>
<dbReference type="STRING" id="77586.A0A0D9XVF4"/>
<reference evidence="2" key="2">
    <citation type="submission" date="2013-12" db="EMBL/GenBank/DDBJ databases">
        <authorList>
            <person name="Yu Y."/>
            <person name="Lee S."/>
            <person name="de Baynast K."/>
            <person name="Wissotski M."/>
            <person name="Liu L."/>
            <person name="Talag J."/>
            <person name="Goicoechea J."/>
            <person name="Angelova A."/>
            <person name="Jetty R."/>
            <person name="Kudrna D."/>
            <person name="Golser W."/>
            <person name="Rivera L."/>
            <person name="Zhang J."/>
            <person name="Wing R."/>
        </authorList>
    </citation>
    <scope>NUCLEOTIDE SEQUENCE</scope>
</reference>
<dbReference type="AlphaFoldDB" id="A0A0D9XVF4"/>
<sequence>MIKKKIQGHVLMSLFIEKLSGLYIYIDDNGEVLSCVVHHMVLKFITYKSMEEKFIIAIDHSQATTKLADKDRELSIHFSNVLTLEDGTSILTLDFWGDEDSISFDLTKILELIRLRYLKITSNVSLKLPAHDTGSTIFGDPENRWIFIRHH</sequence>
<proteinExistence type="predicted"/>
<reference evidence="1 2" key="1">
    <citation type="submission" date="2012-08" db="EMBL/GenBank/DDBJ databases">
        <title>Oryza genome evolution.</title>
        <authorList>
            <person name="Wing R.A."/>
        </authorList>
    </citation>
    <scope>NUCLEOTIDE SEQUENCE</scope>
</reference>
<accession>A0A0D9XVF4</accession>
<dbReference type="Gramene" id="LPERR11G19530.1">
    <property type="protein sequence ID" value="LPERR11G19530.1"/>
    <property type="gene ID" value="LPERR11G19530"/>
</dbReference>
<dbReference type="EnsemblPlants" id="LPERR11G19530.1">
    <property type="protein sequence ID" value="LPERR11G19530.1"/>
    <property type="gene ID" value="LPERR11G19530"/>
</dbReference>
<dbReference type="HOGENOM" id="CLU_1734108_0_0_1"/>